<dbReference type="Proteomes" id="UP000184076">
    <property type="component" value="Unassembled WGS sequence"/>
</dbReference>
<gene>
    <name evidence="1" type="ORF">SAMN02745206_01034</name>
</gene>
<organism evidence="1 2">
    <name type="scientific">Desulfacinum infernum DSM 9756</name>
    <dbReference type="NCBI Taxonomy" id="1121391"/>
    <lineage>
        <taxon>Bacteria</taxon>
        <taxon>Pseudomonadati</taxon>
        <taxon>Thermodesulfobacteriota</taxon>
        <taxon>Syntrophobacteria</taxon>
        <taxon>Syntrophobacterales</taxon>
        <taxon>Syntrophobacteraceae</taxon>
        <taxon>Desulfacinum</taxon>
    </lineage>
</organism>
<name>A0A1M4XB61_9BACT</name>
<dbReference type="STRING" id="1121391.SAMN02745206_01034"/>
<evidence type="ECO:0000313" key="2">
    <source>
        <dbReference type="Proteomes" id="UP000184076"/>
    </source>
</evidence>
<dbReference type="AlphaFoldDB" id="A0A1M4XB61"/>
<evidence type="ECO:0000313" key="1">
    <source>
        <dbReference type="EMBL" id="SHE90641.1"/>
    </source>
</evidence>
<dbReference type="EMBL" id="FQVB01000008">
    <property type="protein sequence ID" value="SHE90641.1"/>
    <property type="molecule type" value="Genomic_DNA"/>
</dbReference>
<accession>A0A1M4XB61</accession>
<keyword evidence="2" id="KW-1185">Reference proteome</keyword>
<protein>
    <submittedName>
        <fullName evidence="1">Uncharacterized protein</fullName>
    </submittedName>
</protein>
<sequence length="91" mass="10173">MLGVTSFFVAQPFRAAEERRASDGASAIARHFMGLRWPFPAGLKPRGYKGNRNLRHLEPESHCRASSLELVRKRLICAVQRPFVIPAEAGI</sequence>
<proteinExistence type="predicted"/>
<reference evidence="2" key="1">
    <citation type="submission" date="2016-11" db="EMBL/GenBank/DDBJ databases">
        <authorList>
            <person name="Varghese N."/>
            <person name="Submissions S."/>
        </authorList>
    </citation>
    <scope>NUCLEOTIDE SEQUENCE [LARGE SCALE GENOMIC DNA]</scope>
    <source>
        <strain evidence="2">DSM 9756</strain>
    </source>
</reference>